<keyword evidence="3" id="KW-0472">Membrane</keyword>
<sequence>MGMCPSPSSLSSTASFDSSTSTKECIVHGIVAAAAVGTCTYLSRFNNFRRRILGIIHNRYASSRVMNPLIEPEIIDGVVKTLRGDPDAVFSNAVTSLKPEDADDPNRVKCALDNCGNAIYLSRGLIPFNKSGKVNG</sequence>
<keyword evidence="5" id="KW-1185">Reference proteome</keyword>
<comment type="caution">
    <text evidence="4">The sequence shown here is derived from an EMBL/GenBank/DDBJ whole genome shotgun (WGS) entry which is preliminary data.</text>
</comment>
<keyword evidence="3" id="KW-0812">Transmembrane</keyword>
<reference evidence="4 5" key="1">
    <citation type="submission" date="2024-01" db="EMBL/GenBank/DDBJ databases">
        <title>The genomes of 5 underutilized Papilionoideae crops provide insights into root nodulation and disease resistanc.</title>
        <authorList>
            <person name="Jiang F."/>
        </authorList>
    </citation>
    <scope>NUCLEOTIDE SEQUENCE [LARGE SCALE GENOMIC DNA]</scope>
    <source>
        <strain evidence="4">JINMINGXINNONG_FW02</strain>
        <tissue evidence="4">Leaves</tissue>
    </source>
</reference>
<dbReference type="PANTHER" id="PTHR42866:SF2">
    <property type="entry name" value="3-DEOXY-MANNO-OCTULOSONATE CYTIDYLYLTRANSFERASE, MITOCHONDRIAL"/>
    <property type="match status" value="1"/>
</dbReference>
<dbReference type="Gene3D" id="3.90.550.10">
    <property type="entry name" value="Spore Coat Polysaccharide Biosynthesis Protein SpsA, Chain A"/>
    <property type="match status" value="1"/>
</dbReference>
<gene>
    <name evidence="4" type="ORF">VNO80_07100</name>
</gene>
<dbReference type="GO" id="GO:0008690">
    <property type="term" value="F:3-deoxy-manno-octulosonate cytidylyltransferase activity"/>
    <property type="evidence" value="ECO:0007669"/>
    <property type="project" value="TreeGrafter"/>
</dbReference>
<keyword evidence="2" id="KW-0548">Nucleotidyltransferase</keyword>
<organism evidence="4 5">
    <name type="scientific">Phaseolus coccineus</name>
    <name type="common">Scarlet runner bean</name>
    <name type="synonym">Phaseolus multiflorus</name>
    <dbReference type="NCBI Taxonomy" id="3886"/>
    <lineage>
        <taxon>Eukaryota</taxon>
        <taxon>Viridiplantae</taxon>
        <taxon>Streptophyta</taxon>
        <taxon>Embryophyta</taxon>
        <taxon>Tracheophyta</taxon>
        <taxon>Spermatophyta</taxon>
        <taxon>Magnoliopsida</taxon>
        <taxon>eudicotyledons</taxon>
        <taxon>Gunneridae</taxon>
        <taxon>Pentapetalae</taxon>
        <taxon>rosids</taxon>
        <taxon>fabids</taxon>
        <taxon>Fabales</taxon>
        <taxon>Fabaceae</taxon>
        <taxon>Papilionoideae</taxon>
        <taxon>50 kb inversion clade</taxon>
        <taxon>NPAAA clade</taxon>
        <taxon>indigoferoid/millettioid clade</taxon>
        <taxon>Phaseoleae</taxon>
        <taxon>Phaseolus</taxon>
    </lineage>
</organism>
<keyword evidence="1" id="KW-0808">Transferase</keyword>
<evidence type="ECO:0000313" key="4">
    <source>
        <dbReference type="EMBL" id="KAK7373684.1"/>
    </source>
</evidence>
<keyword evidence="3" id="KW-1133">Transmembrane helix</keyword>
<evidence type="ECO:0000256" key="3">
    <source>
        <dbReference type="SAM" id="Phobius"/>
    </source>
</evidence>
<evidence type="ECO:0000256" key="2">
    <source>
        <dbReference type="ARBA" id="ARBA00022695"/>
    </source>
</evidence>
<name>A0AAN9RJA6_PHACN</name>
<evidence type="ECO:0000256" key="1">
    <source>
        <dbReference type="ARBA" id="ARBA00022679"/>
    </source>
</evidence>
<dbReference type="GO" id="GO:0005829">
    <property type="term" value="C:cytosol"/>
    <property type="evidence" value="ECO:0007669"/>
    <property type="project" value="TreeGrafter"/>
</dbReference>
<dbReference type="Pfam" id="PF02348">
    <property type="entry name" value="CTP_transf_3"/>
    <property type="match status" value="1"/>
</dbReference>
<feature type="transmembrane region" description="Helical" evidence="3">
    <location>
        <begin position="26"/>
        <end position="43"/>
    </location>
</feature>
<dbReference type="InterPro" id="IPR029044">
    <property type="entry name" value="Nucleotide-diphossugar_trans"/>
</dbReference>
<dbReference type="InterPro" id="IPR003329">
    <property type="entry name" value="Cytidylyl_trans"/>
</dbReference>
<protein>
    <submittedName>
        <fullName evidence="4">Uncharacterized protein</fullName>
    </submittedName>
</protein>
<evidence type="ECO:0000313" key="5">
    <source>
        <dbReference type="Proteomes" id="UP001374584"/>
    </source>
</evidence>
<dbReference type="EMBL" id="JAYMYR010000003">
    <property type="protein sequence ID" value="KAK7373684.1"/>
    <property type="molecule type" value="Genomic_DNA"/>
</dbReference>
<dbReference type="Proteomes" id="UP001374584">
    <property type="component" value="Unassembled WGS sequence"/>
</dbReference>
<proteinExistence type="predicted"/>
<dbReference type="PANTHER" id="PTHR42866">
    <property type="entry name" value="3-DEOXY-MANNO-OCTULOSONATE CYTIDYLYLTRANSFERASE"/>
    <property type="match status" value="1"/>
</dbReference>
<accession>A0AAN9RJA6</accession>
<dbReference type="AlphaFoldDB" id="A0AAN9RJA6"/>